<dbReference type="InterPro" id="IPR022399">
    <property type="entry name" value="TadA-like_ATPase"/>
</dbReference>
<evidence type="ECO:0000313" key="4">
    <source>
        <dbReference type="Proteomes" id="UP000636793"/>
    </source>
</evidence>
<dbReference type="RefSeq" id="WP_229749567.1">
    <property type="nucleotide sequence ID" value="NZ_BMHI01000002.1"/>
</dbReference>
<dbReference type="PANTHER" id="PTHR30486:SF6">
    <property type="entry name" value="TYPE IV PILUS RETRACTATION ATPASE PILT"/>
    <property type="match status" value="1"/>
</dbReference>
<dbReference type="GO" id="GO:0016887">
    <property type="term" value="F:ATP hydrolysis activity"/>
    <property type="evidence" value="ECO:0007669"/>
    <property type="project" value="InterPro"/>
</dbReference>
<comment type="caution">
    <text evidence="3">The sequence shown here is derived from an EMBL/GenBank/DDBJ whole genome shotgun (WGS) entry which is preliminary data.</text>
</comment>
<evidence type="ECO:0000259" key="2">
    <source>
        <dbReference type="Pfam" id="PF00437"/>
    </source>
</evidence>
<reference evidence="3" key="2">
    <citation type="submission" date="2020-09" db="EMBL/GenBank/DDBJ databases">
        <authorList>
            <person name="Sun Q."/>
            <person name="Zhou Y."/>
        </authorList>
    </citation>
    <scope>NUCLEOTIDE SEQUENCE</scope>
    <source>
        <strain evidence="3">CGMCC 1.15085</strain>
    </source>
</reference>
<dbReference type="InterPro" id="IPR001482">
    <property type="entry name" value="T2SS/T4SS_dom"/>
</dbReference>
<dbReference type="InterPro" id="IPR027417">
    <property type="entry name" value="P-loop_NTPase"/>
</dbReference>
<dbReference type="Pfam" id="PF00437">
    <property type="entry name" value="T2SSE"/>
    <property type="match status" value="1"/>
</dbReference>
<keyword evidence="4" id="KW-1185">Reference proteome</keyword>
<dbReference type="NCBIfam" id="TIGR03819">
    <property type="entry name" value="heli_sec_ATPase"/>
    <property type="match status" value="1"/>
</dbReference>
<accession>A0A916T201</accession>
<reference evidence="3" key="1">
    <citation type="journal article" date="2014" name="Int. J. Syst. Evol. Microbiol.">
        <title>Complete genome sequence of Corynebacterium casei LMG S-19264T (=DSM 44701T), isolated from a smear-ripened cheese.</title>
        <authorList>
            <consortium name="US DOE Joint Genome Institute (JGI-PGF)"/>
            <person name="Walter F."/>
            <person name="Albersmeier A."/>
            <person name="Kalinowski J."/>
            <person name="Ruckert C."/>
        </authorList>
    </citation>
    <scope>NUCLEOTIDE SEQUENCE</scope>
    <source>
        <strain evidence="3">CGMCC 1.15085</strain>
    </source>
</reference>
<dbReference type="PANTHER" id="PTHR30486">
    <property type="entry name" value="TWITCHING MOTILITY PROTEIN PILT"/>
    <property type="match status" value="1"/>
</dbReference>
<dbReference type="GO" id="GO:0005525">
    <property type="term" value="F:GTP binding"/>
    <property type="evidence" value="ECO:0007669"/>
    <property type="project" value="InterPro"/>
</dbReference>
<dbReference type="CDD" id="cd01130">
    <property type="entry name" value="VirB11-like_ATPase"/>
    <property type="match status" value="1"/>
</dbReference>
<proteinExistence type="inferred from homology"/>
<dbReference type="Gene3D" id="3.40.50.300">
    <property type="entry name" value="P-loop containing nucleotide triphosphate hydrolases"/>
    <property type="match status" value="1"/>
</dbReference>
<gene>
    <name evidence="3" type="ORF">GCM10011492_16100</name>
</gene>
<dbReference type="InterPro" id="IPR017975">
    <property type="entry name" value="Tubulin_CS"/>
</dbReference>
<name>A0A916T201_9MICO</name>
<dbReference type="Gene3D" id="3.30.450.380">
    <property type="match status" value="1"/>
</dbReference>
<evidence type="ECO:0000313" key="3">
    <source>
        <dbReference type="EMBL" id="GGB26625.1"/>
    </source>
</evidence>
<organism evidence="3 4">
    <name type="scientific">Flexivirga endophytica</name>
    <dbReference type="NCBI Taxonomy" id="1849103"/>
    <lineage>
        <taxon>Bacteria</taxon>
        <taxon>Bacillati</taxon>
        <taxon>Actinomycetota</taxon>
        <taxon>Actinomycetes</taxon>
        <taxon>Micrococcales</taxon>
        <taxon>Dermacoccaceae</taxon>
        <taxon>Flexivirga</taxon>
    </lineage>
</organism>
<dbReference type="EMBL" id="BMHI01000002">
    <property type="protein sequence ID" value="GGB26625.1"/>
    <property type="molecule type" value="Genomic_DNA"/>
</dbReference>
<dbReference type="GO" id="GO:0007017">
    <property type="term" value="P:microtubule-based process"/>
    <property type="evidence" value="ECO:0007669"/>
    <property type="project" value="InterPro"/>
</dbReference>
<dbReference type="Proteomes" id="UP000636793">
    <property type="component" value="Unassembled WGS sequence"/>
</dbReference>
<dbReference type="GO" id="GO:0005874">
    <property type="term" value="C:microtubule"/>
    <property type="evidence" value="ECO:0007669"/>
    <property type="project" value="InterPro"/>
</dbReference>
<dbReference type="SUPFAM" id="SSF52540">
    <property type="entry name" value="P-loop containing nucleoside triphosphate hydrolases"/>
    <property type="match status" value="1"/>
</dbReference>
<feature type="domain" description="Bacterial type II secretion system protein E" evidence="2">
    <location>
        <begin position="59"/>
        <end position="332"/>
    </location>
</feature>
<dbReference type="InterPro" id="IPR050921">
    <property type="entry name" value="T4SS_GSP_E_ATPase"/>
</dbReference>
<sequence length="399" mass="41909">MTSPKSGAAVGDAMWAQIRDGRSPTDESVERLAALDAAVLGQRSVQTLKGRLHADVFGAGPLEPLLTVAGVTDVLVNGVAGVWIDRGSGLERAPVVLGDAAAVRRLAVRLATRAGRRLDETSPFVDGLLPGGVRLHALLPPLVEGAAHISLRIPRREPPALTQLAETGTCCPEGLTVLRRIIAARVAFVISGGTGSGKTTLLASMLAEVAAEERIVVVEDVRELQIDHPHVVRLESRAPNVEGQGEINLSTLVRQSLRMRPDRLVVGEVRGAEVRELLSALNTGHEGGCGTVHANTSTDVLSRFEALGALAAMSGGAVRSQLASAVKVVIHVRRDAAARVVSEIGVIGWAGDRLQVVPAMRHDGERLRQVAGWPDLAAVLDQRERGRPAPTVPAMGGPA</sequence>
<dbReference type="AlphaFoldDB" id="A0A916T201"/>
<protein>
    <recommendedName>
        <fullName evidence="2">Bacterial type II secretion system protein E domain-containing protein</fullName>
    </recommendedName>
</protein>
<comment type="similarity">
    <text evidence="1">Belongs to the GSP E family.</text>
</comment>
<dbReference type="PROSITE" id="PS00227">
    <property type="entry name" value="TUBULIN"/>
    <property type="match status" value="1"/>
</dbReference>
<evidence type="ECO:0000256" key="1">
    <source>
        <dbReference type="ARBA" id="ARBA00006611"/>
    </source>
</evidence>